<accession>A0A1H3HP69</accession>
<dbReference type="EMBL" id="FNOT01000005">
    <property type="protein sequence ID" value="SDY17316.1"/>
    <property type="molecule type" value="Genomic_DNA"/>
</dbReference>
<dbReference type="STRING" id="1137993.SAMN05660209_02199"/>
<keyword evidence="2" id="KW-1185">Reference proteome</keyword>
<name>A0A1H3HP69_9ACTN</name>
<reference evidence="2" key="1">
    <citation type="submission" date="2016-10" db="EMBL/GenBank/DDBJ databases">
        <authorList>
            <person name="Varghese N."/>
            <person name="Submissions S."/>
        </authorList>
    </citation>
    <scope>NUCLEOTIDE SEQUENCE [LARGE SCALE GENOMIC DNA]</scope>
    <source>
        <strain evidence="2">DSM 45422</strain>
    </source>
</reference>
<sequence>MVALATGCVVATGITVGGVSAWQSSEFADEARADVEELVADDLTQTAGGVYDVVATQGASTAAKVDSDLAVAQHVLAQAGGFRLDRGTVTWQAKN</sequence>
<dbReference type="AlphaFoldDB" id="A0A1H3HP69"/>
<organism evidence="1 2">
    <name type="scientific">Geodermatophilus africanus</name>
    <dbReference type="NCBI Taxonomy" id="1137993"/>
    <lineage>
        <taxon>Bacteria</taxon>
        <taxon>Bacillati</taxon>
        <taxon>Actinomycetota</taxon>
        <taxon>Actinomycetes</taxon>
        <taxon>Geodermatophilales</taxon>
        <taxon>Geodermatophilaceae</taxon>
        <taxon>Geodermatophilus</taxon>
    </lineage>
</organism>
<proteinExistence type="predicted"/>
<gene>
    <name evidence="1" type="ORF">SAMN05660209_02199</name>
</gene>
<dbReference type="Proteomes" id="UP000198921">
    <property type="component" value="Unassembled WGS sequence"/>
</dbReference>
<evidence type="ECO:0000313" key="1">
    <source>
        <dbReference type="EMBL" id="SDY17316.1"/>
    </source>
</evidence>
<protein>
    <submittedName>
        <fullName evidence="1">Uncharacterized protein</fullName>
    </submittedName>
</protein>
<evidence type="ECO:0000313" key="2">
    <source>
        <dbReference type="Proteomes" id="UP000198921"/>
    </source>
</evidence>